<dbReference type="InterPro" id="IPR006530">
    <property type="entry name" value="YD"/>
</dbReference>
<proteinExistence type="predicted"/>
<feature type="region of interest" description="Disordered" evidence="2">
    <location>
        <begin position="647"/>
        <end position="675"/>
    </location>
</feature>
<dbReference type="Gene3D" id="2.180.10.10">
    <property type="entry name" value="RHS repeat-associated core"/>
    <property type="match status" value="2"/>
</dbReference>
<feature type="signal peptide" evidence="3">
    <location>
        <begin position="1"/>
        <end position="30"/>
    </location>
</feature>
<evidence type="ECO:0000256" key="2">
    <source>
        <dbReference type="SAM" id="MobiDB-lite"/>
    </source>
</evidence>
<gene>
    <name evidence="5" type="ORF">KGD83_07835</name>
</gene>
<dbReference type="InterPro" id="IPR031325">
    <property type="entry name" value="RHS_repeat"/>
</dbReference>
<dbReference type="NCBIfam" id="TIGR03696">
    <property type="entry name" value="Rhs_assc_core"/>
    <property type="match status" value="1"/>
</dbReference>
<name>A0ABX8C7W5_9ACTN</name>
<dbReference type="PANTHER" id="PTHR32305:SF15">
    <property type="entry name" value="PROTEIN RHSA-RELATED"/>
    <property type="match status" value="1"/>
</dbReference>
<feature type="compositionally biased region" description="Basic and acidic residues" evidence="2">
    <location>
        <begin position="32"/>
        <end position="41"/>
    </location>
</feature>
<evidence type="ECO:0000256" key="1">
    <source>
        <dbReference type="ARBA" id="ARBA00022737"/>
    </source>
</evidence>
<reference evidence="6" key="1">
    <citation type="submission" date="2021-05" db="EMBL/GenBank/DDBJ databases">
        <title>Direct Submission.</title>
        <authorList>
            <person name="Li K."/>
            <person name="Gao J."/>
        </authorList>
    </citation>
    <scope>NUCLEOTIDE SEQUENCE [LARGE SCALE GENOMIC DNA]</scope>
    <source>
        <strain evidence="6">HDS12</strain>
    </source>
</reference>
<feature type="chain" id="PRO_5047546039" description="Teneurin-like YD-shell domain-containing protein" evidence="3">
    <location>
        <begin position="31"/>
        <end position="1077"/>
    </location>
</feature>
<feature type="domain" description="Teneurin-like YD-shell" evidence="4">
    <location>
        <begin position="521"/>
        <end position="665"/>
    </location>
</feature>
<evidence type="ECO:0000313" key="5">
    <source>
        <dbReference type="EMBL" id="QUX30423.1"/>
    </source>
</evidence>
<dbReference type="InterPro" id="IPR050708">
    <property type="entry name" value="T6SS_VgrG/RHS"/>
</dbReference>
<evidence type="ECO:0000313" key="6">
    <source>
        <dbReference type="Proteomes" id="UP000678016"/>
    </source>
</evidence>
<dbReference type="InterPro" id="IPR056823">
    <property type="entry name" value="TEN-like_YD-shell"/>
</dbReference>
<evidence type="ECO:0000259" key="4">
    <source>
        <dbReference type="Pfam" id="PF25023"/>
    </source>
</evidence>
<dbReference type="NCBIfam" id="TIGR01643">
    <property type="entry name" value="YD_repeat_2x"/>
    <property type="match status" value="3"/>
</dbReference>
<feature type="region of interest" description="Disordered" evidence="2">
    <location>
        <begin position="29"/>
        <end position="89"/>
    </location>
</feature>
<feature type="region of interest" description="Disordered" evidence="2">
    <location>
        <begin position="340"/>
        <end position="384"/>
    </location>
</feature>
<feature type="domain" description="Teneurin-like YD-shell" evidence="4">
    <location>
        <begin position="672"/>
        <end position="956"/>
    </location>
</feature>
<dbReference type="Pfam" id="PF25023">
    <property type="entry name" value="TEN_YD-shell"/>
    <property type="match status" value="3"/>
</dbReference>
<keyword evidence="3" id="KW-0732">Signal</keyword>
<evidence type="ECO:0000256" key="3">
    <source>
        <dbReference type="SAM" id="SignalP"/>
    </source>
</evidence>
<dbReference type="Pfam" id="PF05593">
    <property type="entry name" value="RHS_repeat"/>
    <property type="match status" value="1"/>
</dbReference>
<accession>A0ABX8C7W5</accession>
<dbReference type="EMBL" id="CP074132">
    <property type="protein sequence ID" value="QUX30423.1"/>
    <property type="molecule type" value="Genomic_DNA"/>
</dbReference>
<dbReference type="PANTHER" id="PTHR32305">
    <property type="match status" value="1"/>
</dbReference>
<sequence>MRRHIPWSLAACTAASTLLLGLLSAPPALADTDPHSPRDRTVAIPDTWEPGEASTEAVGQDPPAEPWTPPGTDDGGAENRRSPDWSCSSGGENLGLASWYPMERHQISDRLDVDINLDSGNAVIRHRDMTIRGTGVHMGLNSVYNSRDLNTQWKLSYGRDIGLKFESDRVAFHGPTGSCDEFMENGDGEFDTPAGLNATLTELSNGHYALTYTRGEFADEVWHFDANGWAITHADRNGNTNDFRYTTNGDLAAVNDSQGRTTSLSWDEHRPTQVTDPTGETAVAYTYADDSTRHPSGLTDRAGNEIAFGYTGGYLTSITDAEGATWKLSYDAQGRVTSFTEPHGENGATWSYDHEDGQTTVTDPGGGESTLEFDDSGRQTSATDQVDNTRSQTWTANSDIATTTDALEASVTYDYDDANNLIGTELPTGASTSVGYGDAINPAKPTSFTGPDGNELSLTYDEAGNMVRARSEAEDITVAAMNYHHNGTVSSATDARGNRTTYSYDDVGNMTGMSEPGPVGETSYTYDSLSRLTSVTDGNGVRLEYGYDRLDRVVSISHDGDVLQAIEYDGNGRQVATHTDQVSVEFAYDGRGDLLQSVRTDSSGSETTAYAYDTVGNLTAFTEHGKTTTYTYDAAFRLTSLTDHTGAETTFDHDENNQRTNTTHPDGASEDRAYDDSGRLTAITTTGAAEQTLLEASYSWTTSEGSDSDQLQSRTIDGETETFTYDGLDRLTSNGQTDYAYDDAGNLTSADGEDLAYNDADQVTDARGEEVGHDEAGNMTSRGGRVLEYSLTNQFLTADDDADLATSISYDTTNQTQMRGITDVHEGERVDRQLSNTALGVTNVASEGERTSFVRDANGELISMVAWDGQERFHFTTDHQNTVLAITAEGSEAESPDVVYDYTPFGERSVEASGQSGAASLNPFGFTGAYQFQDGTVHLGYRFYDTNTLNFTQPDPSRQEMNNYAYGMGDPINNTDPLGLMSAAAWGGSVGAAVAGAGAAALFGAGCIASLACAAAMSLTAGFWAAGGGAAGATIAGGSAQDAESAMWSGLVEGSLLAPLGPWGTLIGMHSIVPPSS</sequence>
<protein>
    <recommendedName>
        <fullName evidence="4">Teneurin-like YD-shell domain-containing protein</fullName>
    </recommendedName>
</protein>
<dbReference type="Proteomes" id="UP000678016">
    <property type="component" value="Chromosome"/>
</dbReference>
<organism evidence="5 6">
    <name type="scientific">Nocardiopsis akebiae</name>
    <dbReference type="NCBI Taxonomy" id="2831968"/>
    <lineage>
        <taxon>Bacteria</taxon>
        <taxon>Bacillati</taxon>
        <taxon>Actinomycetota</taxon>
        <taxon>Actinomycetes</taxon>
        <taxon>Streptosporangiales</taxon>
        <taxon>Nocardiopsidaceae</taxon>
        <taxon>Nocardiopsis</taxon>
    </lineage>
</organism>
<keyword evidence="1" id="KW-0677">Repeat</keyword>
<keyword evidence="6" id="KW-1185">Reference proteome</keyword>
<dbReference type="InterPro" id="IPR022385">
    <property type="entry name" value="Rhs_assc_core"/>
</dbReference>
<feature type="domain" description="Teneurin-like YD-shell" evidence="4">
    <location>
        <begin position="218"/>
        <end position="345"/>
    </location>
</feature>